<dbReference type="Proteomes" id="UP000199297">
    <property type="component" value="Unassembled WGS sequence"/>
</dbReference>
<gene>
    <name evidence="2" type="ORF">SAMN05216262_1326</name>
</gene>
<dbReference type="GO" id="GO:0022857">
    <property type="term" value="F:transmembrane transporter activity"/>
    <property type="evidence" value="ECO:0007669"/>
    <property type="project" value="InterPro"/>
</dbReference>
<dbReference type="EMBL" id="FOBI01000032">
    <property type="protein sequence ID" value="SEL90830.1"/>
    <property type="molecule type" value="Genomic_DNA"/>
</dbReference>
<dbReference type="AlphaFoldDB" id="A0A1H7U193"/>
<reference evidence="3" key="1">
    <citation type="submission" date="2016-10" db="EMBL/GenBank/DDBJ databases">
        <authorList>
            <person name="Varghese N."/>
            <person name="Submissions S."/>
        </authorList>
    </citation>
    <scope>NUCLEOTIDE SEQUENCE [LARGE SCALE GENOMIC DNA]</scope>
    <source>
        <strain evidence="3">CGMCC 1.9127</strain>
    </source>
</reference>
<name>A0A1H7U193_9GAMM</name>
<dbReference type="GO" id="GO:0043190">
    <property type="term" value="C:ATP-binding cassette (ABC) transporter complex"/>
    <property type="evidence" value="ECO:0007669"/>
    <property type="project" value="InterPro"/>
</dbReference>
<keyword evidence="3" id="KW-1185">Reference proteome</keyword>
<evidence type="ECO:0000313" key="2">
    <source>
        <dbReference type="EMBL" id="SEL90830.1"/>
    </source>
</evidence>
<dbReference type="STRING" id="641665.GCA_002104455_02248"/>
<dbReference type="Gene3D" id="3.40.190.100">
    <property type="entry name" value="Glycine betaine-binding periplasmic protein, domain 2"/>
    <property type="match status" value="1"/>
</dbReference>
<evidence type="ECO:0000259" key="1">
    <source>
        <dbReference type="Pfam" id="PF04069"/>
    </source>
</evidence>
<sequence>MKIVFGLFLIVLACFRCYSFSQEQISIPLNEWSSQRVVSRALGKIIGDSGIPVEYIEISVEDQWGALKRGKIHFQIEVWEPSMKQPFDNLVAKNEIIEMGTHEATVIEDWWYPNYVKKYCPTLPKWTALNQCIALFKKKPTDSKGVYYGGPWGYGDADIIRALNINFEINRLANGMELWKQLELAREKEQPIVLLNWSPNWTDKFAQGTFIQFPEYEEQCEINPDWGLNKEYIKDCGNQKHGWLKKAASHALKQNYHCVFQFIEQVNLTKEMIVDASSLVVVDKLNGPCNVFCVTAKFK</sequence>
<proteinExistence type="predicted"/>
<feature type="domain" description="ABC-type glycine betaine transport system substrate-binding" evidence="1">
    <location>
        <begin position="24"/>
        <end position="280"/>
    </location>
</feature>
<accession>A0A1H7U193</accession>
<dbReference type="Pfam" id="PF04069">
    <property type="entry name" value="OpuAC"/>
    <property type="match status" value="1"/>
</dbReference>
<protein>
    <submittedName>
        <fullName evidence="2">Glycine betaine/proline transport system substrate-binding protein</fullName>
    </submittedName>
</protein>
<dbReference type="Gene3D" id="3.40.190.10">
    <property type="entry name" value="Periplasmic binding protein-like II"/>
    <property type="match status" value="1"/>
</dbReference>
<dbReference type="SUPFAM" id="SSF53850">
    <property type="entry name" value="Periplasmic binding protein-like II"/>
    <property type="match status" value="1"/>
</dbReference>
<evidence type="ECO:0000313" key="3">
    <source>
        <dbReference type="Proteomes" id="UP000199297"/>
    </source>
</evidence>
<organism evidence="2 3">
    <name type="scientific">Colwellia chukchiensis</name>
    <dbReference type="NCBI Taxonomy" id="641665"/>
    <lineage>
        <taxon>Bacteria</taxon>
        <taxon>Pseudomonadati</taxon>
        <taxon>Pseudomonadota</taxon>
        <taxon>Gammaproteobacteria</taxon>
        <taxon>Alteromonadales</taxon>
        <taxon>Colwelliaceae</taxon>
        <taxon>Colwellia</taxon>
    </lineage>
</organism>
<dbReference type="InterPro" id="IPR007210">
    <property type="entry name" value="ABC_Gly_betaine_transp_sub-bd"/>
</dbReference>